<accession>A0A9P6CE78</accession>
<feature type="domain" description="C3H1-type" evidence="7">
    <location>
        <begin position="234"/>
        <end position="256"/>
    </location>
</feature>
<keyword evidence="1" id="KW-0677">Repeat</keyword>
<evidence type="ECO:0000313" key="9">
    <source>
        <dbReference type="Proteomes" id="UP000807353"/>
    </source>
</evidence>
<keyword evidence="4" id="KW-0863">Zinc-finger</keyword>
<feature type="region of interest" description="Disordered" evidence="6">
    <location>
        <begin position="341"/>
        <end position="432"/>
    </location>
</feature>
<sequence length="444" mass="49145">MSITQNPVENAEVVAEASSSTESLDVQTVTSQDVARQQEDMLAQRAQKRKERWEKNHILAEEHNKAGHELFRKKDYAGAAAKYIDATQLWSSNSRYYSNLADAYTKSEQYIEAAHAATRALALDPKSILARFHRGTARLEQRLLKAAKIDFDTILKQDPAHNEATAALATVASLIEASSKLGSHQLSEPEPTITVDSTSNTDVDFDFPHYNDESLELASMSDSSDCNHVGNGIACRFYNHQGCARGSECTFSHAPDEKSVRDDMGKNVCIYYLLSTCKFGEHKCVYAHTKIFLSSTRGWWNDEAQIAKVKGVLEMAEKKVREQRALDSLIWKLETSKARKARAANKASGKAQKSAALNREEVREKGATPSTGKIEPLKPTTEGGGETLKTNCRSSGPESVDADKENEQRVSNSGFTDYELNDPASQEVKPWEDGAQVVQDVLSY</sequence>
<keyword evidence="2 3" id="KW-0802">TPR repeat</keyword>
<dbReference type="InterPro" id="IPR043195">
    <property type="entry name" value="TTC12"/>
</dbReference>
<dbReference type="Proteomes" id="UP000807353">
    <property type="component" value="Unassembled WGS sequence"/>
</dbReference>
<organism evidence="8 9">
    <name type="scientific">Collybia nuda</name>
    <dbReference type="NCBI Taxonomy" id="64659"/>
    <lineage>
        <taxon>Eukaryota</taxon>
        <taxon>Fungi</taxon>
        <taxon>Dikarya</taxon>
        <taxon>Basidiomycota</taxon>
        <taxon>Agaricomycotina</taxon>
        <taxon>Agaricomycetes</taxon>
        <taxon>Agaricomycetidae</taxon>
        <taxon>Agaricales</taxon>
        <taxon>Tricholomatineae</taxon>
        <taxon>Clitocybaceae</taxon>
        <taxon>Collybia</taxon>
    </lineage>
</organism>
<keyword evidence="4" id="KW-0862">Zinc</keyword>
<dbReference type="PANTHER" id="PTHR46540:SF1">
    <property type="entry name" value="TETRATRICOPEPTIDE REPEAT PROTEIN 12"/>
    <property type="match status" value="1"/>
</dbReference>
<keyword evidence="4" id="KW-0479">Metal-binding</keyword>
<feature type="zinc finger region" description="C3H1-type" evidence="4">
    <location>
        <begin position="234"/>
        <end position="256"/>
    </location>
</feature>
<evidence type="ECO:0000256" key="5">
    <source>
        <dbReference type="SAM" id="Coils"/>
    </source>
</evidence>
<dbReference type="SMART" id="SM00028">
    <property type="entry name" value="TPR"/>
    <property type="match status" value="3"/>
</dbReference>
<dbReference type="InterPro" id="IPR013105">
    <property type="entry name" value="TPR_2"/>
</dbReference>
<evidence type="ECO:0000256" key="6">
    <source>
        <dbReference type="SAM" id="MobiDB-lite"/>
    </source>
</evidence>
<evidence type="ECO:0000256" key="4">
    <source>
        <dbReference type="PROSITE-ProRule" id="PRU00723"/>
    </source>
</evidence>
<comment type="caution">
    <text evidence="8">The sequence shown here is derived from an EMBL/GenBank/DDBJ whole genome shotgun (WGS) entry which is preliminary data.</text>
</comment>
<feature type="compositionally biased region" description="Polar residues" evidence="6">
    <location>
        <begin position="388"/>
        <end position="397"/>
    </location>
</feature>
<dbReference type="SMART" id="SM00356">
    <property type="entry name" value="ZnF_C3H1"/>
    <property type="match status" value="2"/>
</dbReference>
<dbReference type="OrthoDB" id="629492at2759"/>
<keyword evidence="9" id="KW-1185">Reference proteome</keyword>
<reference evidence="8" key="1">
    <citation type="submission" date="2020-11" db="EMBL/GenBank/DDBJ databases">
        <authorList>
            <consortium name="DOE Joint Genome Institute"/>
            <person name="Ahrendt S."/>
            <person name="Riley R."/>
            <person name="Andreopoulos W."/>
            <person name="Labutti K."/>
            <person name="Pangilinan J."/>
            <person name="Ruiz-Duenas F.J."/>
            <person name="Barrasa J.M."/>
            <person name="Sanchez-Garcia M."/>
            <person name="Camarero S."/>
            <person name="Miyauchi S."/>
            <person name="Serrano A."/>
            <person name="Linde D."/>
            <person name="Babiker R."/>
            <person name="Drula E."/>
            <person name="Ayuso-Fernandez I."/>
            <person name="Pacheco R."/>
            <person name="Padilla G."/>
            <person name="Ferreira P."/>
            <person name="Barriuso J."/>
            <person name="Kellner H."/>
            <person name="Castanera R."/>
            <person name="Alfaro M."/>
            <person name="Ramirez L."/>
            <person name="Pisabarro A.G."/>
            <person name="Kuo A."/>
            <person name="Tritt A."/>
            <person name="Lipzen A."/>
            <person name="He G."/>
            <person name="Yan M."/>
            <person name="Ng V."/>
            <person name="Cullen D."/>
            <person name="Martin F."/>
            <person name="Rosso M.-N."/>
            <person name="Henrissat B."/>
            <person name="Hibbett D."/>
            <person name="Martinez A.T."/>
            <person name="Grigoriev I.V."/>
        </authorList>
    </citation>
    <scope>NUCLEOTIDE SEQUENCE</scope>
    <source>
        <strain evidence="8">CBS 247.69</strain>
    </source>
</reference>
<dbReference type="AlphaFoldDB" id="A0A9P6CE78"/>
<evidence type="ECO:0000259" key="7">
    <source>
        <dbReference type="PROSITE" id="PS50103"/>
    </source>
</evidence>
<evidence type="ECO:0000256" key="1">
    <source>
        <dbReference type="ARBA" id="ARBA00022737"/>
    </source>
</evidence>
<keyword evidence="5" id="KW-0175">Coiled coil</keyword>
<dbReference type="InterPro" id="IPR019734">
    <property type="entry name" value="TPR_rpt"/>
</dbReference>
<dbReference type="PANTHER" id="PTHR46540">
    <property type="entry name" value="TETRATRICOPEPTIDE REPEAT PROTEIN 12"/>
    <property type="match status" value="1"/>
</dbReference>
<dbReference type="GO" id="GO:0005737">
    <property type="term" value="C:cytoplasm"/>
    <property type="evidence" value="ECO:0007669"/>
    <property type="project" value="TreeGrafter"/>
</dbReference>
<feature type="domain" description="C3H1-type" evidence="7">
    <location>
        <begin position="263"/>
        <end position="291"/>
    </location>
</feature>
<dbReference type="GO" id="GO:0008270">
    <property type="term" value="F:zinc ion binding"/>
    <property type="evidence" value="ECO:0007669"/>
    <property type="project" value="UniProtKB-KW"/>
</dbReference>
<dbReference type="InterPro" id="IPR011990">
    <property type="entry name" value="TPR-like_helical_dom_sf"/>
</dbReference>
<dbReference type="SUPFAM" id="SSF48452">
    <property type="entry name" value="TPR-like"/>
    <property type="match status" value="1"/>
</dbReference>
<protein>
    <recommendedName>
        <fullName evidence="7">C3H1-type domain-containing protein</fullName>
    </recommendedName>
</protein>
<dbReference type="GO" id="GO:0070286">
    <property type="term" value="P:axonemal dynein complex assembly"/>
    <property type="evidence" value="ECO:0007669"/>
    <property type="project" value="TreeGrafter"/>
</dbReference>
<evidence type="ECO:0000256" key="3">
    <source>
        <dbReference type="PROSITE-ProRule" id="PRU00339"/>
    </source>
</evidence>
<dbReference type="PROSITE" id="PS50005">
    <property type="entry name" value="TPR"/>
    <property type="match status" value="1"/>
</dbReference>
<proteinExistence type="predicted"/>
<dbReference type="Gene3D" id="1.25.40.10">
    <property type="entry name" value="Tetratricopeptide repeat domain"/>
    <property type="match status" value="1"/>
</dbReference>
<gene>
    <name evidence="8" type="ORF">BDZ94DRAFT_1326058</name>
</gene>
<dbReference type="EMBL" id="MU150361">
    <property type="protein sequence ID" value="KAF9457703.1"/>
    <property type="molecule type" value="Genomic_DNA"/>
</dbReference>
<evidence type="ECO:0000313" key="8">
    <source>
        <dbReference type="EMBL" id="KAF9457703.1"/>
    </source>
</evidence>
<dbReference type="InterPro" id="IPR000571">
    <property type="entry name" value="Znf_CCCH"/>
</dbReference>
<feature type="coiled-coil region" evidence="5">
    <location>
        <begin position="36"/>
        <end position="63"/>
    </location>
</feature>
<feature type="zinc finger region" description="C3H1-type" evidence="4">
    <location>
        <begin position="263"/>
        <end position="291"/>
    </location>
</feature>
<evidence type="ECO:0000256" key="2">
    <source>
        <dbReference type="ARBA" id="ARBA00022803"/>
    </source>
</evidence>
<dbReference type="Pfam" id="PF07719">
    <property type="entry name" value="TPR_2"/>
    <property type="match status" value="1"/>
</dbReference>
<name>A0A9P6CE78_9AGAR</name>
<feature type="repeat" description="TPR" evidence="3">
    <location>
        <begin position="94"/>
        <end position="127"/>
    </location>
</feature>
<dbReference type="PROSITE" id="PS50103">
    <property type="entry name" value="ZF_C3H1"/>
    <property type="match status" value="2"/>
</dbReference>
<dbReference type="Gene3D" id="3.30.1370.210">
    <property type="match status" value="1"/>
</dbReference>